<protein>
    <submittedName>
        <fullName evidence="2">Uncharacterized protein</fullName>
    </submittedName>
</protein>
<name>A0A1T4M1I8_9FIRM</name>
<dbReference type="AlphaFoldDB" id="A0A1T4M1I8"/>
<gene>
    <name evidence="2" type="ORF">SAMN02745191_1145</name>
</gene>
<evidence type="ECO:0000313" key="3">
    <source>
        <dbReference type="Proteomes" id="UP000243297"/>
    </source>
</evidence>
<keyword evidence="1" id="KW-0812">Transmembrane</keyword>
<keyword evidence="1" id="KW-0472">Membrane</keyword>
<feature type="transmembrane region" description="Helical" evidence="1">
    <location>
        <begin position="71"/>
        <end position="92"/>
    </location>
</feature>
<sequence length="485" mass="51999">MELFKLFGTIMVKNEDALSSMQKTEDKAEGVSKKFLDMIGSSGSMGSSIQQGFEGITSKAGEFGFKLDANALAVGGLAIAAVAAFAAIGSAIMDSVNKFADYAGAIDDYAQKIGITTETYQRFGYAMKQSGLDINIMQSGMKKLLDTVVSADEGNKKSIETFDKLGLSIYDANGQLKDNDTLMSETIMKLAEMPVGAERAALANDLLGKSATELAPLFNQGADGIENLMNRADDLGLVFSNEAISAGATFGDTMYDINASFEALSNEMGLTFMPSMQGFLNWVLENMPTIRSVSEKVFGGIGFAIKLLTPGFQLLGTIVGWVFKVFDIAFTGIEAVVTPIAKGIINLLNGLIDVINTLSFGLLNLQKIDISSKPVNAPKKEFKVSQNDDGTSTEYSPYYQEDTKYYANGGSLQDGQTAIVGEYGRELLQNIGGKSIVTPISEGRSTGSGDTIYITVDMNNIQDIQQLLILAKQAKQRKRMGIVGI</sequence>
<reference evidence="3" key="1">
    <citation type="submission" date="2017-02" db="EMBL/GenBank/DDBJ databases">
        <authorList>
            <person name="Varghese N."/>
            <person name="Submissions S."/>
        </authorList>
    </citation>
    <scope>NUCLEOTIDE SEQUENCE [LARGE SCALE GENOMIC DNA]</scope>
    <source>
        <strain evidence="3">ATCC 25662</strain>
    </source>
</reference>
<dbReference type="RefSeq" id="WP_078711554.1">
    <property type="nucleotide sequence ID" value="NZ_FUWY01000002.1"/>
</dbReference>
<evidence type="ECO:0000313" key="2">
    <source>
        <dbReference type="EMBL" id="SJZ60859.1"/>
    </source>
</evidence>
<evidence type="ECO:0000256" key="1">
    <source>
        <dbReference type="SAM" id="Phobius"/>
    </source>
</evidence>
<organism evidence="2 3">
    <name type="scientific">Anaerorhabdus furcosa</name>
    <dbReference type="NCBI Taxonomy" id="118967"/>
    <lineage>
        <taxon>Bacteria</taxon>
        <taxon>Bacillati</taxon>
        <taxon>Bacillota</taxon>
        <taxon>Erysipelotrichia</taxon>
        <taxon>Erysipelotrichales</taxon>
        <taxon>Erysipelotrichaceae</taxon>
        <taxon>Anaerorhabdus</taxon>
    </lineage>
</organism>
<accession>A0A1T4M1I8</accession>
<proteinExistence type="predicted"/>
<dbReference type="OrthoDB" id="1219342at2"/>
<keyword evidence="1" id="KW-1133">Transmembrane helix</keyword>
<keyword evidence="3" id="KW-1185">Reference proteome</keyword>
<dbReference type="Proteomes" id="UP000243297">
    <property type="component" value="Unassembled WGS sequence"/>
</dbReference>
<dbReference type="STRING" id="118967.SAMN02745191_1145"/>
<dbReference type="EMBL" id="FUWY01000002">
    <property type="protein sequence ID" value="SJZ60859.1"/>
    <property type="molecule type" value="Genomic_DNA"/>
</dbReference>